<dbReference type="InterPro" id="IPR022486">
    <property type="entry name" value="PPK2_PA0141"/>
</dbReference>
<proteinExistence type="inferred from homology"/>
<evidence type="ECO:0000313" key="7">
    <source>
        <dbReference type="Proteomes" id="UP000249248"/>
    </source>
</evidence>
<comment type="similarity">
    <text evidence="1 4">Belongs to the polyphosphate kinase 2 (PPK2) family. Class I subfamily.</text>
</comment>
<dbReference type="NCBIfam" id="TIGR03707">
    <property type="entry name" value="PPK2_P_aer"/>
    <property type="match status" value="1"/>
</dbReference>
<dbReference type="InterPro" id="IPR016898">
    <property type="entry name" value="Polyphosphate_phosphotransfera"/>
</dbReference>
<keyword evidence="7" id="KW-1185">Reference proteome</keyword>
<dbReference type="Pfam" id="PF03976">
    <property type="entry name" value="PPK2"/>
    <property type="match status" value="1"/>
</dbReference>
<dbReference type="Proteomes" id="UP000249248">
    <property type="component" value="Unassembled WGS sequence"/>
</dbReference>
<gene>
    <name evidence="6" type="primary">ppk2</name>
    <name evidence="6" type="ORF">DNU06_16315</name>
</gene>
<comment type="caution">
    <text evidence="6">The sequence shown here is derived from an EMBL/GenBank/DDBJ whole genome shotgun (WGS) entry which is preliminary data.</text>
</comment>
<reference evidence="6 7" key="1">
    <citation type="submission" date="2018-06" db="EMBL/GenBank/DDBJ databases">
        <title>The draft genome sequence of Crocinitomix sp. SM1701.</title>
        <authorList>
            <person name="Zhang X."/>
        </authorList>
    </citation>
    <scope>NUCLEOTIDE SEQUENCE [LARGE SCALE GENOMIC DNA]</scope>
    <source>
        <strain evidence="6 7">SM1701</strain>
    </source>
</reference>
<dbReference type="AlphaFoldDB" id="A0A2W1MX51"/>
<dbReference type="PIRSF" id="PIRSF028756">
    <property type="entry name" value="PPK2_prd"/>
    <property type="match status" value="1"/>
</dbReference>
<name>A0A2W1MX51_9FLAO</name>
<comment type="function">
    <text evidence="4">Uses inorganic polyphosphate (polyP) as a donor to convert GDP to GTP or ADP to ATP.</text>
</comment>
<dbReference type="GO" id="GO:0008976">
    <property type="term" value="F:polyphosphate kinase activity"/>
    <property type="evidence" value="ECO:0007669"/>
    <property type="project" value="UniProtKB-UniRule"/>
</dbReference>
<protein>
    <recommendedName>
        <fullName evidence="4">ADP/GDP-polyphosphate phosphotransferase</fullName>
        <ecNumber evidence="4">2.7.4.-</ecNumber>
    </recommendedName>
    <alternativeName>
        <fullName evidence="4">Polyphosphate kinase PPK2</fullName>
    </alternativeName>
</protein>
<evidence type="ECO:0000313" key="6">
    <source>
        <dbReference type="EMBL" id="PZE15740.1"/>
    </source>
</evidence>
<keyword evidence="2 4" id="KW-0808">Transferase</keyword>
<dbReference type="GO" id="GO:0006793">
    <property type="term" value="P:phosphorus metabolic process"/>
    <property type="evidence" value="ECO:0007669"/>
    <property type="project" value="InterPro"/>
</dbReference>
<evidence type="ECO:0000256" key="2">
    <source>
        <dbReference type="ARBA" id="ARBA00022679"/>
    </source>
</evidence>
<dbReference type="InterPro" id="IPR022488">
    <property type="entry name" value="PPK2-related"/>
</dbReference>
<dbReference type="Gene3D" id="3.40.50.300">
    <property type="entry name" value="P-loop containing nucleotide triphosphate hydrolases"/>
    <property type="match status" value="1"/>
</dbReference>
<keyword evidence="3 4" id="KW-0418">Kinase</keyword>
<evidence type="ECO:0000256" key="1">
    <source>
        <dbReference type="ARBA" id="ARBA00009924"/>
    </source>
</evidence>
<dbReference type="PANTHER" id="PTHR34383:SF1">
    <property type="entry name" value="ADP-POLYPHOSPHATE PHOSPHOTRANSFERASE"/>
    <property type="match status" value="1"/>
</dbReference>
<comment type="subunit">
    <text evidence="4">Homotetramer.</text>
</comment>
<evidence type="ECO:0000256" key="4">
    <source>
        <dbReference type="RuleBase" id="RU369062"/>
    </source>
</evidence>
<organism evidence="6 7">
    <name type="scientific">Putridiphycobacter roseus</name>
    <dbReference type="NCBI Taxonomy" id="2219161"/>
    <lineage>
        <taxon>Bacteria</taxon>
        <taxon>Pseudomonadati</taxon>
        <taxon>Bacteroidota</taxon>
        <taxon>Flavobacteriia</taxon>
        <taxon>Flavobacteriales</taxon>
        <taxon>Crocinitomicaceae</taxon>
        <taxon>Putridiphycobacter</taxon>
    </lineage>
</organism>
<dbReference type="SUPFAM" id="SSF52540">
    <property type="entry name" value="P-loop containing nucleoside triphosphate hydrolases"/>
    <property type="match status" value="1"/>
</dbReference>
<evidence type="ECO:0000256" key="3">
    <source>
        <dbReference type="ARBA" id="ARBA00022777"/>
    </source>
</evidence>
<accession>A0A2W1MX51</accession>
<evidence type="ECO:0000259" key="5">
    <source>
        <dbReference type="Pfam" id="PF03976"/>
    </source>
</evidence>
<dbReference type="OrthoDB" id="9775224at2"/>
<dbReference type="RefSeq" id="WP_111064575.1">
    <property type="nucleotide sequence ID" value="NZ_JBHUCU010000001.1"/>
</dbReference>
<feature type="domain" description="Polyphosphate kinase-2-related" evidence="5">
    <location>
        <begin position="41"/>
        <end position="260"/>
    </location>
</feature>
<dbReference type="EC" id="2.7.4.-" evidence="4"/>
<sequence length="261" mass="30928">MEATTKIELTESEVDLINTKLGLRNLFSSKKTDVKKALRYTKYENDLTDRQVEMVKLQSWVIKERKKVVVIFEGRDAAGKGGAIRRITAHINPRHFRIVALNKPTEDEKGQWYFQRYVNKLPKPGEIVFFDRSWYNRAIVEPVNNFCTQKEYSVFMSQINPFEKMVLDSDTFLVKIYFSISKEEQIRRFEDIKKSDLKRWKISPVDERAIALWDDYTKYKDAMFENTNEAQAPWMRIDANKKTNARIKALDYILENIPYDK</sequence>
<dbReference type="EMBL" id="QKSB01000017">
    <property type="protein sequence ID" value="PZE15740.1"/>
    <property type="molecule type" value="Genomic_DNA"/>
</dbReference>
<dbReference type="PANTHER" id="PTHR34383">
    <property type="entry name" value="POLYPHOSPHATE:AMP PHOSPHOTRANSFERASE-RELATED"/>
    <property type="match status" value="1"/>
</dbReference>
<dbReference type="InterPro" id="IPR027417">
    <property type="entry name" value="P-loop_NTPase"/>
</dbReference>